<evidence type="ECO:0000313" key="1">
    <source>
        <dbReference type="EMBL" id="CAG8519561.1"/>
    </source>
</evidence>
<sequence>MVARGRSHRQNRRMPRRSNNEDLEDIDKVEDLPPVSTASLLNRVQAAIYLSMDELYTERNKAKNLVKNLYEELKISLTVSDNIKEGLVDRSYSNDDDFFQDLEADSAQTNMKEEDE</sequence>
<feature type="non-terminal residue" evidence="1">
    <location>
        <position position="116"/>
    </location>
</feature>
<dbReference type="Proteomes" id="UP000789366">
    <property type="component" value="Unassembled WGS sequence"/>
</dbReference>
<comment type="caution">
    <text evidence="1">The sequence shown here is derived from an EMBL/GenBank/DDBJ whole genome shotgun (WGS) entry which is preliminary data.</text>
</comment>
<gene>
    <name evidence="1" type="ORF">SPELUC_LOCUS3867</name>
</gene>
<organism evidence="1 2">
    <name type="scientific">Cetraspora pellucida</name>
    <dbReference type="NCBI Taxonomy" id="1433469"/>
    <lineage>
        <taxon>Eukaryota</taxon>
        <taxon>Fungi</taxon>
        <taxon>Fungi incertae sedis</taxon>
        <taxon>Mucoromycota</taxon>
        <taxon>Glomeromycotina</taxon>
        <taxon>Glomeromycetes</taxon>
        <taxon>Diversisporales</taxon>
        <taxon>Gigasporaceae</taxon>
        <taxon>Cetraspora</taxon>
    </lineage>
</organism>
<name>A0ACA9LET6_9GLOM</name>
<proteinExistence type="predicted"/>
<accession>A0ACA9LET6</accession>
<keyword evidence="2" id="KW-1185">Reference proteome</keyword>
<reference evidence="1" key="1">
    <citation type="submission" date="2021-06" db="EMBL/GenBank/DDBJ databases">
        <authorList>
            <person name="Kallberg Y."/>
            <person name="Tangrot J."/>
            <person name="Rosling A."/>
        </authorList>
    </citation>
    <scope>NUCLEOTIDE SEQUENCE</scope>
    <source>
        <strain evidence="1">28 12/20/2015</strain>
    </source>
</reference>
<evidence type="ECO:0000313" key="2">
    <source>
        <dbReference type="Proteomes" id="UP000789366"/>
    </source>
</evidence>
<dbReference type="EMBL" id="CAJVPW010003151">
    <property type="protein sequence ID" value="CAG8519561.1"/>
    <property type="molecule type" value="Genomic_DNA"/>
</dbReference>
<protein>
    <submittedName>
        <fullName evidence="1">1267_t:CDS:1</fullName>
    </submittedName>
</protein>